<keyword evidence="4" id="KW-0804">Transcription</keyword>
<dbReference type="GO" id="GO:0016987">
    <property type="term" value="F:sigma factor activity"/>
    <property type="evidence" value="ECO:0007669"/>
    <property type="project" value="UniProtKB-KW"/>
</dbReference>
<keyword evidence="2" id="KW-0805">Transcription regulation</keyword>
<keyword evidence="3" id="KW-0731">Sigma factor</keyword>
<proteinExistence type="inferred from homology"/>
<evidence type="ECO:0000256" key="4">
    <source>
        <dbReference type="ARBA" id="ARBA00023163"/>
    </source>
</evidence>
<dbReference type="InterPro" id="IPR014284">
    <property type="entry name" value="RNA_pol_sigma-70_dom"/>
</dbReference>
<keyword evidence="8" id="KW-1185">Reference proteome</keyword>
<dbReference type="EMBL" id="NFEZ01000003">
    <property type="protein sequence ID" value="PLT47392.1"/>
    <property type="molecule type" value="Genomic_DNA"/>
</dbReference>
<reference evidence="7 8" key="1">
    <citation type="submission" date="2017-05" db="EMBL/GenBank/DDBJ databases">
        <title>Functional genome analysis of Paenibacillus pasadenensis strain R16: insights on endophytic life style and antifungal activity.</title>
        <authorList>
            <person name="Passera A."/>
            <person name="Marcolungo L."/>
            <person name="Casati P."/>
            <person name="Brasca M."/>
            <person name="Quaglino F."/>
            <person name="Delledonne M."/>
        </authorList>
    </citation>
    <scope>NUCLEOTIDE SEQUENCE [LARGE SCALE GENOMIC DNA]</scope>
    <source>
        <strain evidence="7 8">R16</strain>
    </source>
</reference>
<dbReference type="SUPFAM" id="SSF88946">
    <property type="entry name" value="Sigma2 domain of RNA polymerase sigma factors"/>
    <property type="match status" value="1"/>
</dbReference>
<dbReference type="SUPFAM" id="SSF88659">
    <property type="entry name" value="Sigma3 and sigma4 domains of RNA polymerase sigma factors"/>
    <property type="match status" value="1"/>
</dbReference>
<dbReference type="CDD" id="cd06171">
    <property type="entry name" value="Sigma70_r4"/>
    <property type="match status" value="1"/>
</dbReference>
<dbReference type="RefSeq" id="WP_255309803.1">
    <property type="nucleotide sequence ID" value="NZ_BIMM01000108.1"/>
</dbReference>
<evidence type="ECO:0000256" key="2">
    <source>
        <dbReference type="ARBA" id="ARBA00023015"/>
    </source>
</evidence>
<comment type="similarity">
    <text evidence="1">Belongs to the sigma-70 factor family. ECF subfamily.</text>
</comment>
<evidence type="ECO:0000256" key="3">
    <source>
        <dbReference type="ARBA" id="ARBA00023082"/>
    </source>
</evidence>
<evidence type="ECO:0000259" key="5">
    <source>
        <dbReference type="Pfam" id="PF04542"/>
    </source>
</evidence>
<dbReference type="Pfam" id="PF08281">
    <property type="entry name" value="Sigma70_r4_2"/>
    <property type="match status" value="1"/>
</dbReference>
<sequence length="162" mass="18373">MRGDAGAIAELLREQYGFLRKYLLKLCLSGPLAEDLAQETMIRAVESIGRFRGESAFSTWLLAIATRVYLDEKRREARRDRRQSAYAEAERMKLAHSHPELRLELLEALAALPDEQRAAVLLKHYYGYSYEEIGKLSGVAAGTAKSRVHHGLAKLRKELTEE</sequence>
<gene>
    <name evidence="7" type="ORF">B8V81_1616</name>
</gene>
<organism evidence="7 8">
    <name type="scientific">Paenibacillus pasadenensis</name>
    <dbReference type="NCBI Taxonomy" id="217090"/>
    <lineage>
        <taxon>Bacteria</taxon>
        <taxon>Bacillati</taxon>
        <taxon>Bacillota</taxon>
        <taxon>Bacilli</taxon>
        <taxon>Bacillales</taxon>
        <taxon>Paenibacillaceae</taxon>
        <taxon>Paenibacillus</taxon>
    </lineage>
</organism>
<dbReference type="AlphaFoldDB" id="A0A2N5NAM1"/>
<protein>
    <submittedName>
        <fullName evidence="7">ECF subfamily sigma subunit</fullName>
    </submittedName>
</protein>
<dbReference type="InterPro" id="IPR007627">
    <property type="entry name" value="RNA_pol_sigma70_r2"/>
</dbReference>
<dbReference type="InterPro" id="IPR036388">
    <property type="entry name" value="WH-like_DNA-bd_sf"/>
</dbReference>
<dbReference type="InterPro" id="IPR013249">
    <property type="entry name" value="RNA_pol_sigma70_r4_t2"/>
</dbReference>
<comment type="caution">
    <text evidence="7">The sequence shown here is derived from an EMBL/GenBank/DDBJ whole genome shotgun (WGS) entry which is preliminary data.</text>
</comment>
<dbReference type="InterPro" id="IPR013325">
    <property type="entry name" value="RNA_pol_sigma_r2"/>
</dbReference>
<dbReference type="GO" id="GO:0003677">
    <property type="term" value="F:DNA binding"/>
    <property type="evidence" value="ECO:0007669"/>
    <property type="project" value="InterPro"/>
</dbReference>
<evidence type="ECO:0000259" key="6">
    <source>
        <dbReference type="Pfam" id="PF08281"/>
    </source>
</evidence>
<feature type="domain" description="RNA polymerase sigma-70 region 2" evidence="5">
    <location>
        <begin position="13"/>
        <end position="79"/>
    </location>
</feature>
<dbReference type="PANTHER" id="PTHR43133">
    <property type="entry name" value="RNA POLYMERASE ECF-TYPE SIGMA FACTO"/>
    <property type="match status" value="1"/>
</dbReference>
<dbReference type="InterPro" id="IPR013324">
    <property type="entry name" value="RNA_pol_sigma_r3/r4-like"/>
</dbReference>
<name>A0A2N5NAM1_9BACL</name>
<feature type="domain" description="RNA polymerase sigma factor 70 region 4 type 2" evidence="6">
    <location>
        <begin position="103"/>
        <end position="155"/>
    </location>
</feature>
<evidence type="ECO:0000256" key="1">
    <source>
        <dbReference type="ARBA" id="ARBA00010641"/>
    </source>
</evidence>
<dbReference type="NCBIfam" id="TIGR02937">
    <property type="entry name" value="sigma70-ECF"/>
    <property type="match status" value="1"/>
</dbReference>
<evidence type="ECO:0000313" key="7">
    <source>
        <dbReference type="EMBL" id="PLT47392.1"/>
    </source>
</evidence>
<dbReference type="InterPro" id="IPR039425">
    <property type="entry name" value="RNA_pol_sigma-70-like"/>
</dbReference>
<dbReference type="Gene3D" id="1.10.1740.10">
    <property type="match status" value="1"/>
</dbReference>
<dbReference type="Pfam" id="PF04542">
    <property type="entry name" value="Sigma70_r2"/>
    <property type="match status" value="1"/>
</dbReference>
<accession>A0A2N5NAM1</accession>
<dbReference type="Proteomes" id="UP000234789">
    <property type="component" value="Unassembled WGS sequence"/>
</dbReference>
<dbReference type="GO" id="GO:0006352">
    <property type="term" value="P:DNA-templated transcription initiation"/>
    <property type="evidence" value="ECO:0007669"/>
    <property type="project" value="InterPro"/>
</dbReference>
<dbReference type="Gene3D" id="1.10.10.10">
    <property type="entry name" value="Winged helix-like DNA-binding domain superfamily/Winged helix DNA-binding domain"/>
    <property type="match status" value="1"/>
</dbReference>
<evidence type="ECO:0000313" key="8">
    <source>
        <dbReference type="Proteomes" id="UP000234789"/>
    </source>
</evidence>
<dbReference type="PANTHER" id="PTHR43133:SF60">
    <property type="entry name" value="RNA POLYMERASE SIGMA FACTOR SIGV"/>
    <property type="match status" value="1"/>
</dbReference>